<keyword evidence="1" id="KW-0812">Transmembrane</keyword>
<evidence type="ECO:0000313" key="3">
    <source>
        <dbReference type="Proteomes" id="UP000001693"/>
    </source>
</evidence>
<keyword evidence="1" id="KW-1133">Transmembrane helix</keyword>
<dbReference type="KEGG" id="lch:Lcho_3306"/>
<dbReference type="STRING" id="395495.Lcho_3306"/>
<feature type="transmembrane region" description="Helical" evidence="1">
    <location>
        <begin position="78"/>
        <end position="100"/>
    </location>
</feature>
<feature type="transmembrane region" description="Helical" evidence="1">
    <location>
        <begin position="7"/>
        <end position="29"/>
    </location>
</feature>
<dbReference type="RefSeq" id="WP_012348311.1">
    <property type="nucleotide sequence ID" value="NC_010524.1"/>
</dbReference>
<name>B1Y2B1_LEPCP</name>
<sequence length="140" mass="14880" precursor="true">MKSPRHSLRILFAASSFCCSVILMLFLRGRTTATPVFWIGTFAAATAICVFVCWMAFRHGRMTVDDVPLSTLLAKLGLHLLVAYVACTTLITAVGLAGLLTVTHSFTSSLALAALAGLWLSIWLAPGVAAISTSRALARP</sequence>
<evidence type="ECO:0000313" key="2">
    <source>
        <dbReference type="EMBL" id="ACB35564.1"/>
    </source>
</evidence>
<dbReference type="HOGENOM" id="CLU_1832692_0_0_4"/>
<evidence type="ECO:0008006" key="4">
    <source>
        <dbReference type="Google" id="ProtNLM"/>
    </source>
</evidence>
<reference evidence="2 3" key="1">
    <citation type="submission" date="2008-03" db="EMBL/GenBank/DDBJ databases">
        <title>Complete sequence of Leptothrix cholodnii SP-6.</title>
        <authorList>
            <consortium name="US DOE Joint Genome Institute"/>
            <person name="Copeland A."/>
            <person name="Lucas S."/>
            <person name="Lapidus A."/>
            <person name="Glavina del Rio T."/>
            <person name="Dalin E."/>
            <person name="Tice H."/>
            <person name="Bruce D."/>
            <person name="Goodwin L."/>
            <person name="Pitluck S."/>
            <person name="Chertkov O."/>
            <person name="Brettin T."/>
            <person name="Detter J.C."/>
            <person name="Han C."/>
            <person name="Kuske C.R."/>
            <person name="Schmutz J."/>
            <person name="Larimer F."/>
            <person name="Land M."/>
            <person name="Hauser L."/>
            <person name="Kyrpides N."/>
            <person name="Lykidis A."/>
            <person name="Emerson D."/>
            <person name="Richardson P."/>
        </authorList>
    </citation>
    <scope>NUCLEOTIDE SEQUENCE [LARGE SCALE GENOMIC DNA]</scope>
    <source>
        <strain evidence="3">ATCC 51168 / LMG 8142 / SP-6</strain>
    </source>
</reference>
<dbReference type="EMBL" id="CP001013">
    <property type="protein sequence ID" value="ACB35564.1"/>
    <property type="molecule type" value="Genomic_DNA"/>
</dbReference>
<keyword evidence="3" id="KW-1185">Reference proteome</keyword>
<dbReference type="Proteomes" id="UP000001693">
    <property type="component" value="Chromosome"/>
</dbReference>
<protein>
    <recommendedName>
        <fullName evidence="4">Transmembrane protein</fullName>
    </recommendedName>
</protein>
<gene>
    <name evidence="2" type="ordered locus">Lcho_3306</name>
</gene>
<evidence type="ECO:0000256" key="1">
    <source>
        <dbReference type="SAM" id="Phobius"/>
    </source>
</evidence>
<organism evidence="2 3">
    <name type="scientific">Leptothrix cholodnii (strain ATCC 51168 / LMG 8142 / SP-6)</name>
    <name type="common">Leptothrix discophora (strain SP-6)</name>
    <dbReference type="NCBI Taxonomy" id="395495"/>
    <lineage>
        <taxon>Bacteria</taxon>
        <taxon>Pseudomonadati</taxon>
        <taxon>Pseudomonadota</taxon>
        <taxon>Betaproteobacteria</taxon>
        <taxon>Burkholderiales</taxon>
        <taxon>Sphaerotilaceae</taxon>
        <taxon>Leptothrix</taxon>
    </lineage>
</organism>
<dbReference type="AlphaFoldDB" id="B1Y2B1"/>
<accession>B1Y2B1</accession>
<dbReference type="OrthoDB" id="9181706at2"/>
<keyword evidence="1" id="KW-0472">Membrane</keyword>
<feature type="transmembrane region" description="Helical" evidence="1">
    <location>
        <begin position="106"/>
        <end position="131"/>
    </location>
</feature>
<proteinExistence type="predicted"/>
<feature type="transmembrane region" description="Helical" evidence="1">
    <location>
        <begin position="35"/>
        <end position="57"/>
    </location>
</feature>